<keyword evidence="4" id="KW-0731">Sigma factor</keyword>
<keyword evidence="5" id="KW-0804">Transcription</keyword>
<dbReference type="EMBL" id="JBBJUP010000007">
    <property type="protein sequence ID" value="MEJ8279366.1"/>
    <property type="molecule type" value="Genomic_DNA"/>
</dbReference>
<dbReference type="Pfam" id="PF08281">
    <property type="entry name" value="Sigma70_r4_2"/>
    <property type="match status" value="1"/>
</dbReference>
<dbReference type="NCBIfam" id="TIGR02937">
    <property type="entry name" value="sigma70-ECF"/>
    <property type="match status" value="1"/>
</dbReference>
<evidence type="ECO:0000313" key="9">
    <source>
        <dbReference type="Proteomes" id="UP001364211"/>
    </source>
</evidence>
<dbReference type="Gene3D" id="1.10.10.10">
    <property type="entry name" value="Winged helix-like DNA-binding domain superfamily/Winged helix DNA-binding domain"/>
    <property type="match status" value="1"/>
</dbReference>
<dbReference type="PANTHER" id="PTHR30173">
    <property type="entry name" value="SIGMA 19 FACTOR"/>
    <property type="match status" value="1"/>
</dbReference>
<evidence type="ECO:0000256" key="5">
    <source>
        <dbReference type="ARBA" id="ARBA00023163"/>
    </source>
</evidence>
<comment type="subunit">
    <text evidence="2">Interacts transiently with the RNA polymerase catalytic core formed by RpoA, RpoB, RpoC and RpoZ (2 alpha, 1 beta, 1 beta' and 1 omega subunit) to form the RNA polymerase holoenzyme that can initiate transcription.</text>
</comment>
<dbReference type="SUPFAM" id="SSF88946">
    <property type="entry name" value="Sigma2 domain of RNA polymerase sigma factors"/>
    <property type="match status" value="1"/>
</dbReference>
<comment type="caution">
    <text evidence="8">The sequence shown here is derived from an EMBL/GenBank/DDBJ whole genome shotgun (WGS) entry which is preliminary data.</text>
</comment>
<dbReference type="Gene3D" id="3.10.450.50">
    <property type="match status" value="1"/>
</dbReference>
<evidence type="ECO:0000256" key="3">
    <source>
        <dbReference type="ARBA" id="ARBA00023015"/>
    </source>
</evidence>
<dbReference type="InterPro" id="IPR013325">
    <property type="entry name" value="RNA_pol_sigma_r2"/>
</dbReference>
<dbReference type="InterPro" id="IPR014284">
    <property type="entry name" value="RNA_pol_sigma-70_dom"/>
</dbReference>
<reference evidence="8 9" key="1">
    <citation type="submission" date="2024-03" db="EMBL/GenBank/DDBJ databases">
        <title>Draft genome sequence of Pseudonocardia sp. DW16-2.</title>
        <authorList>
            <person name="Duangmal K."/>
        </authorList>
    </citation>
    <scope>NUCLEOTIDE SEQUENCE [LARGE SCALE GENOMIC DNA]</scope>
    <source>
        <strain evidence="8 9">DW16-2</strain>
    </source>
</reference>
<comment type="similarity">
    <text evidence="1">Belongs to the sigma-70 factor family. ECF subfamily.</text>
</comment>
<dbReference type="InterPro" id="IPR007627">
    <property type="entry name" value="RNA_pol_sigma70_r2"/>
</dbReference>
<organism evidence="8 9">
    <name type="scientific">Pseudonocardia spirodelae</name>
    <dbReference type="NCBI Taxonomy" id="3133431"/>
    <lineage>
        <taxon>Bacteria</taxon>
        <taxon>Bacillati</taxon>
        <taxon>Actinomycetota</taxon>
        <taxon>Actinomycetes</taxon>
        <taxon>Pseudonocardiales</taxon>
        <taxon>Pseudonocardiaceae</taxon>
        <taxon>Pseudonocardia</taxon>
    </lineage>
</organism>
<dbReference type="InterPro" id="IPR036388">
    <property type="entry name" value="WH-like_DNA-bd_sf"/>
</dbReference>
<name>A0ABU8T754_9PSEU</name>
<dbReference type="NCBIfam" id="NF007214">
    <property type="entry name" value="PRK09636.1"/>
    <property type="match status" value="1"/>
</dbReference>
<dbReference type="Proteomes" id="UP001364211">
    <property type="component" value="Unassembled WGS sequence"/>
</dbReference>
<keyword evidence="3" id="KW-0805">Transcription regulation</keyword>
<sequence length="284" mass="29834">MPDPAEPFERHRAHLVGVGYRITGSLADAEDAVQEAWLRLARSDAGEVRDLRAWLTTTVARLCLDRLRSAAARRERHVGPWLPDPVVAGADPALDAVLRADDVRTAALLVLERLTPARRVAFVLHEALDLPFAEIAAVLGCSEAAARQHASRARREIDRAPAPPPVPPAEAAAALERFAAALATGDPVAVAATLGPDVEFLSDGGGVVRAARRPVRGAEKVTRLLLGLLREGDLLAGSPVAVNGAPGWVVPGPGARPASATALTVRDGVVVGIYAMLDPSRLGR</sequence>
<gene>
    <name evidence="8" type="primary">sigJ</name>
    <name evidence="8" type="ORF">WJX68_10525</name>
</gene>
<dbReference type="InterPro" id="IPR052704">
    <property type="entry name" value="ECF_Sigma-70_Domain"/>
</dbReference>
<dbReference type="SUPFAM" id="SSF88659">
    <property type="entry name" value="Sigma3 and sigma4 domains of RNA polymerase sigma factors"/>
    <property type="match status" value="1"/>
</dbReference>
<accession>A0ABU8T754</accession>
<keyword evidence="9" id="KW-1185">Reference proteome</keyword>
<protein>
    <submittedName>
        <fullName evidence="8">RNA polymerase sigma factor SigJ</fullName>
    </submittedName>
</protein>
<feature type="domain" description="RNA polymerase sigma-70 region 2" evidence="6">
    <location>
        <begin position="8"/>
        <end position="71"/>
    </location>
</feature>
<dbReference type="PANTHER" id="PTHR30173:SF36">
    <property type="entry name" value="ECF RNA POLYMERASE SIGMA FACTOR SIGJ"/>
    <property type="match status" value="1"/>
</dbReference>
<evidence type="ECO:0000256" key="4">
    <source>
        <dbReference type="ARBA" id="ARBA00023082"/>
    </source>
</evidence>
<dbReference type="SUPFAM" id="SSF54427">
    <property type="entry name" value="NTF2-like"/>
    <property type="match status" value="1"/>
</dbReference>
<evidence type="ECO:0000259" key="7">
    <source>
        <dbReference type="Pfam" id="PF08281"/>
    </source>
</evidence>
<dbReference type="RefSeq" id="WP_340288846.1">
    <property type="nucleotide sequence ID" value="NZ_JBBJUP010000007.1"/>
</dbReference>
<dbReference type="Pfam" id="PF04542">
    <property type="entry name" value="Sigma70_r2"/>
    <property type="match status" value="1"/>
</dbReference>
<evidence type="ECO:0000256" key="1">
    <source>
        <dbReference type="ARBA" id="ARBA00010641"/>
    </source>
</evidence>
<dbReference type="Gene3D" id="1.10.1740.10">
    <property type="match status" value="1"/>
</dbReference>
<feature type="domain" description="RNA polymerase sigma factor 70 region 4 type 2" evidence="7">
    <location>
        <begin position="108"/>
        <end position="156"/>
    </location>
</feature>
<evidence type="ECO:0000313" key="8">
    <source>
        <dbReference type="EMBL" id="MEJ8279366.1"/>
    </source>
</evidence>
<evidence type="ECO:0000256" key="2">
    <source>
        <dbReference type="ARBA" id="ARBA00011344"/>
    </source>
</evidence>
<evidence type="ECO:0000259" key="6">
    <source>
        <dbReference type="Pfam" id="PF04542"/>
    </source>
</evidence>
<proteinExistence type="inferred from homology"/>
<dbReference type="InterPro" id="IPR013249">
    <property type="entry name" value="RNA_pol_sigma70_r4_t2"/>
</dbReference>
<dbReference type="InterPro" id="IPR032710">
    <property type="entry name" value="NTF2-like_dom_sf"/>
</dbReference>
<dbReference type="InterPro" id="IPR013324">
    <property type="entry name" value="RNA_pol_sigma_r3/r4-like"/>
</dbReference>